<protein>
    <recommendedName>
        <fullName evidence="3">DUF4259 domain-containing protein</fullName>
    </recommendedName>
</protein>
<organism evidence="1 2">
    <name type="scientific">Clostridium bornimense</name>
    <dbReference type="NCBI Taxonomy" id="1216932"/>
    <lineage>
        <taxon>Bacteria</taxon>
        <taxon>Bacillati</taxon>
        <taxon>Bacillota</taxon>
        <taxon>Clostridia</taxon>
        <taxon>Eubacteriales</taxon>
        <taxon>Clostridiaceae</taxon>
        <taxon>Clostridium</taxon>
    </lineage>
</organism>
<dbReference type="HOGENOM" id="CLU_087570_0_0_9"/>
<evidence type="ECO:0000313" key="2">
    <source>
        <dbReference type="Proteomes" id="UP000019426"/>
    </source>
</evidence>
<accession>W6SDK2</accession>
<dbReference type="eggNOG" id="ENOG5030ZR8">
    <property type="taxonomic scope" value="Bacteria"/>
</dbReference>
<name>W6SDK2_9CLOT</name>
<evidence type="ECO:0008006" key="3">
    <source>
        <dbReference type="Google" id="ProtNLM"/>
    </source>
</evidence>
<dbReference type="KEGG" id="clt:CM240_0570"/>
<dbReference type="PATRIC" id="fig|1216932.3.peg.557"/>
<dbReference type="EMBL" id="HG917868">
    <property type="protein sequence ID" value="CDM67735.1"/>
    <property type="molecule type" value="Genomic_DNA"/>
</dbReference>
<reference evidence="1 2" key="1">
    <citation type="submission" date="2013-11" db="EMBL/GenBank/DDBJ databases">
        <title>Complete genome sequence of Clostridum sp. M2/40.</title>
        <authorList>
            <person name="Wibberg D."/>
            <person name="Puehler A."/>
            <person name="Schlueter A."/>
        </authorList>
    </citation>
    <scope>NUCLEOTIDE SEQUENCE [LARGE SCALE GENOMIC DNA]</scope>
    <source>
        <strain evidence="2">M2/40</strain>
    </source>
</reference>
<dbReference type="OrthoDB" id="362700at2"/>
<dbReference type="AlphaFoldDB" id="W6SDK2"/>
<gene>
    <name evidence="1" type="ORF">CM240_0570</name>
</gene>
<dbReference type="STRING" id="1216932.CM240_0570"/>
<dbReference type="RefSeq" id="WP_044036258.1">
    <property type="nucleotide sequence ID" value="NZ_HG917868.1"/>
</dbReference>
<evidence type="ECO:0000313" key="1">
    <source>
        <dbReference type="EMBL" id="CDM67735.1"/>
    </source>
</evidence>
<proteinExistence type="predicted"/>
<keyword evidence="2" id="KW-1185">Reference proteome</keyword>
<sequence>MGSWGPKLYQDDIAQDVRDTYKDRLRRGKTTKEITEELIDEYSGEIEDIDDGPIFWFALADIQWDYGRLLPEVKENAIKWIEDGSDIRRWEEEGTAKEIKIRKEVLEKLKNKLESPMPEEKKVSQYRLYKCQWKIGDVYAYKMNSEYAREKGLYGRYILFQKVGEGDWWPGHVVPIVKVKVTDDEHLPTEEEFYNLQYIKISFEGKSIYNGEKLFNYRLKLLNTSKRIIPKDLKYLGNYHECPSINNEYIITQEVSYPSSEWRDIEKYIIDDYTYAW</sequence>
<dbReference type="Proteomes" id="UP000019426">
    <property type="component" value="Chromosome M2/40_rep1"/>
</dbReference>